<sequence>MEQVAVIGGNSLVGQHLISALSLLPNLKLINVWNLSQKFTFRLPDNNNLDDSRISSFHGMKHLEAAVHGCDTVFALHEFQDFSLLPSKKRLQEQNVDFISALLEACNRRHVKRMVYLSSIYLQCSTMWPNVGGREAEYINFQKEAPFSAYCSSKNAAEQMILQCDGIQNVIARIGPVYGEGDQNSLICDAIYWSKFSATLPVIGDQGGVLQMTYAGNVADALLHFAIKMSMDPTINKEVVLVQDDTPIKDIYESTLKHFYTNNVRQISTMRVPFYLLFIGYLIISFVCWAVSKVTGELINFEQLPSPTYFYFIFRHWTFISGFKQRVFFEYIPKFSYEEAIHRSQDYYRQLLPEDISAFSWNVYPV</sequence>
<evidence type="ECO:0000313" key="6">
    <source>
        <dbReference type="WBParaSite" id="ACRNAN_scaffold6428.g13944.t1"/>
    </source>
</evidence>
<organism evidence="5 6">
    <name type="scientific">Acrobeloides nanus</name>
    <dbReference type="NCBI Taxonomy" id="290746"/>
    <lineage>
        <taxon>Eukaryota</taxon>
        <taxon>Metazoa</taxon>
        <taxon>Ecdysozoa</taxon>
        <taxon>Nematoda</taxon>
        <taxon>Chromadorea</taxon>
        <taxon>Rhabditida</taxon>
        <taxon>Tylenchina</taxon>
        <taxon>Cephalobomorpha</taxon>
        <taxon>Cephaloboidea</taxon>
        <taxon>Cephalobidae</taxon>
        <taxon>Acrobeloides</taxon>
    </lineage>
</organism>
<keyword evidence="3" id="KW-0812">Transmembrane</keyword>
<evidence type="ECO:0000256" key="1">
    <source>
        <dbReference type="ARBA" id="ARBA00009219"/>
    </source>
</evidence>
<accession>A0A914EA94</accession>
<keyword evidence="2 3" id="KW-0560">Oxidoreductase</keyword>
<evidence type="ECO:0000256" key="2">
    <source>
        <dbReference type="ARBA" id="ARBA00023002"/>
    </source>
</evidence>
<evidence type="ECO:0000259" key="4">
    <source>
        <dbReference type="Pfam" id="PF01073"/>
    </source>
</evidence>
<dbReference type="SUPFAM" id="SSF51735">
    <property type="entry name" value="NAD(P)-binding Rossmann-fold domains"/>
    <property type="match status" value="1"/>
</dbReference>
<dbReference type="InterPro" id="IPR036291">
    <property type="entry name" value="NAD(P)-bd_dom_sf"/>
</dbReference>
<keyword evidence="3" id="KW-0472">Membrane</keyword>
<reference evidence="6" key="1">
    <citation type="submission" date="2022-11" db="UniProtKB">
        <authorList>
            <consortium name="WormBaseParasite"/>
        </authorList>
    </citation>
    <scope>IDENTIFICATION</scope>
</reference>
<evidence type="ECO:0000256" key="3">
    <source>
        <dbReference type="RuleBase" id="RU004475"/>
    </source>
</evidence>
<dbReference type="GO" id="GO:0016616">
    <property type="term" value="F:oxidoreductase activity, acting on the CH-OH group of donors, NAD or NADP as acceptor"/>
    <property type="evidence" value="ECO:0007669"/>
    <property type="project" value="InterPro"/>
</dbReference>
<keyword evidence="3" id="KW-1133">Transmembrane helix</keyword>
<name>A0A914EA94_9BILA</name>
<dbReference type="Gene3D" id="3.40.50.720">
    <property type="entry name" value="NAD(P)-binding Rossmann-like Domain"/>
    <property type="match status" value="1"/>
</dbReference>
<dbReference type="AlphaFoldDB" id="A0A914EA94"/>
<dbReference type="GO" id="GO:0006694">
    <property type="term" value="P:steroid biosynthetic process"/>
    <property type="evidence" value="ECO:0007669"/>
    <property type="project" value="InterPro"/>
</dbReference>
<dbReference type="InterPro" id="IPR002225">
    <property type="entry name" value="3Beta_OHSteriod_DH/Estase"/>
</dbReference>
<feature type="transmembrane region" description="Helical" evidence="3">
    <location>
        <begin position="272"/>
        <end position="291"/>
    </location>
</feature>
<dbReference type="Pfam" id="PF01073">
    <property type="entry name" value="3Beta_HSD"/>
    <property type="match status" value="1"/>
</dbReference>
<comment type="similarity">
    <text evidence="1 3">Belongs to the 3-beta-HSD family.</text>
</comment>
<feature type="domain" description="3-beta hydroxysteroid dehydrogenase/isomerase" evidence="4">
    <location>
        <begin position="5"/>
        <end position="252"/>
    </location>
</feature>
<dbReference type="Proteomes" id="UP000887540">
    <property type="component" value="Unplaced"/>
</dbReference>
<keyword evidence="5" id="KW-1185">Reference proteome</keyword>
<protein>
    <submittedName>
        <fullName evidence="6">3-beta hydroxysteroid dehydrogenase/isomerase domain-containing protein</fullName>
    </submittedName>
</protein>
<dbReference type="WBParaSite" id="ACRNAN_scaffold6428.g13944.t1">
    <property type="protein sequence ID" value="ACRNAN_scaffold6428.g13944.t1"/>
    <property type="gene ID" value="ACRNAN_scaffold6428.g13944"/>
</dbReference>
<dbReference type="PANTHER" id="PTHR43245:SF51">
    <property type="entry name" value="SHORT CHAIN DEHYDROGENASE_REDUCTASE FAMILY 42E, MEMBER 2"/>
    <property type="match status" value="1"/>
</dbReference>
<proteinExistence type="inferred from homology"/>
<dbReference type="PANTHER" id="PTHR43245">
    <property type="entry name" value="BIFUNCTIONAL POLYMYXIN RESISTANCE PROTEIN ARNA"/>
    <property type="match status" value="1"/>
</dbReference>
<evidence type="ECO:0000313" key="5">
    <source>
        <dbReference type="Proteomes" id="UP000887540"/>
    </source>
</evidence>
<dbReference type="InterPro" id="IPR050177">
    <property type="entry name" value="Lipid_A_modif_metabolic_enz"/>
</dbReference>